<accession>E1Y861</accession>
<gene>
    <name evidence="1" type="ORF">N47_A07840</name>
</gene>
<sequence length="180" mass="20630">MNTAIIYNYNPNESGSAPTDYQIPEHVPLDSTEGSISNQDEDELTTIENPTSDVLPTPIRLAPPLSPLKGRFTLLQMWEGNIVEVRNSEFDAIIIDRTNPDLSNELVTIDKFEISPDDNPLIKRGSVFYWSIGYSDYPGRGRIRESKIRFRRLKGWTEKEINHSKKIGKEFAEFFKSYSE</sequence>
<protein>
    <submittedName>
        <fullName evidence="1">Uncharacterized protein</fullName>
    </submittedName>
</protein>
<proteinExistence type="predicted"/>
<dbReference type="EMBL" id="FR695864">
    <property type="protein sequence ID" value="CBX26755.1"/>
    <property type="molecule type" value="Genomic_DNA"/>
</dbReference>
<reference evidence="1" key="1">
    <citation type="journal article" date="2011" name="Environ. Microbiol.">
        <title>Genomic insights into the metabolic potential of the polycyclic aromatic hydrocarbon degrading sulfate-reducing Deltaproteobacterium N47.</title>
        <authorList>
            <person name="Bergmann F."/>
            <person name="Selesi D."/>
            <person name="Weinmaier T."/>
            <person name="Tischler P."/>
            <person name="Rattei T."/>
            <person name="Meckenstock R.U."/>
        </authorList>
    </citation>
    <scope>NUCLEOTIDE SEQUENCE</scope>
</reference>
<name>E1Y861_9BACT</name>
<evidence type="ECO:0000313" key="1">
    <source>
        <dbReference type="EMBL" id="CBX26755.1"/>
    </source>
</evidence>
<organism evidence="1">
    <name type="scientific">uncultured Desulfobacterium sp</name>
    <dbReference type="NCBI Taxonomy" id="201089"/>
    <lineage>
        <taxon>Bacteria</taxon>
        <taxon>Pseudomonadati</taxon>
        <taxon>Thermodesulfobacteriota</taxon>
        <taxon>Desulfobacteria</taxon>
        <taxon>Desulfobacterales</taxon>
        <taxon>Desulfobacteriaceae</taxon>
        <taxon>Desulfobacterium</taxon>
        <taxon>environmental samples</taxon>
    </lineage>
</organism>
<dbReference type="AlphaFoldDB" id="E1Y861"/>